<dbReference type="GO" id="GO:0043565">
    <property type="term" value="F:sequence-specific DNA binding"/>
    <property type="evidence" value="ECO:0007669"/>
    <property type="project" value="InterPro"/>
</dbReference>
<dbReference type="EMBL" id="BOPO01000078">
    <property type="protein sequence ID" value="GIL28901.1"/>
    <property type="molecule type" value="Genomic_DNA"/>
</dbReference>
<dbReference type="GO" id="GO:0003700">
    <property type="term" value="F:DNA-binding transcription factor activity"/>
    <property type="evidence" value="ECO:0007669"/>
    <property type="project" value="InterPro"/>
</dbReference>
<dbReference type="PROSITE" id="PS01117">
    <property type="entry name" value="HTH_MARR_1"/>
    <property type="match status" value="1"/>
</dbReference>
<dbReference type="SUPFAM" id="SSF46785">
    <property type="entry name" value="Winged helix' DNA-binding domain"/>
    <property type="match status" value="1"/>
</dbReference>
<dbReference type="RefSeq" id="WP_207126608.1">
    <property type="nucleotide sequence ID" value="NZ_BOPO01000078.1"/>
</dbReference>
<evidence type="ECO:0000313" key="6">
    <source>
        <dbReference type="Proteomes" id="UP000614996"/>
    </source>
</evidence>
<dbReference type="PRINTS" id="PR00598">
    <property type="entry name" value="HTHMARR"/>
</dbReference>
<dbReference type="GO" id="GO:0006950">
    <property type="term" value="P:response to stress"/>
    <property type="evidence" value="ECO:0007669"/>
    <property type="project" value="TreeGrafter"/>
</dbReference>
<evidence type="ECO:0000313" key="5">
    <source>
        <dbReference type="EMBL" id="GIL28901.1"/>
    </source>
</evidence>
<organism evidence="5 6">
    <name type="scientific">Actinocatenispora comari</name>
    <dbReference type="NCBI Taxonomy" id="2807577"/>
    <lineage>
        <taxon>Bacteria</taxon>
        <taxon>Bacillati</taxon>
        <taxon>Actinomycetota</taxon>
        <taxon>Actinomycetes</taxon>
        <taxon>Micromonosporales</taxon>
        <taxon>Micromonosporaceae</taxon>
        <taxon>Actinocatenispora</taxon>
    </lineage>
</organism>
<gene>
    <name evidence="5" type="ORF">NUM_41550</name>
</gene>
<sequence length="151" mass="16930">MPTNQQPTPVGPVSAMVPRLARAHWLVAGELLQRVGLYPGQELLLMQLWETDHRSQSELAKALGLDPSTVARTVRSLEQQGLLTRTGSPSDRRARVVSLTRAGRDLRPAVERVWADLETITTRDMTPRQRADAVRLMRRMEATLQAARDDD</sequence>
<dbReference type="PROSITE" id="PS50995">
    <property type="entry name" value="HTH_MARR_2"/>
    <property type="match status" value="1"/>
</dbReference>
<evidence type="ECO:0000256" key="3">
    <source>
        <dbReference type="ARBA" id="ARBA00023163"/>
    </source>
</evidence>
<dbReference type="PANTHER" id="PTHR33164:SF43">
    <property type="entry name" value="HTH-TYPE TRANSCRIPTIONAL REPRESSOR YETL"/>
    <property type="match status" value="1"/>
</dbReference>
<keyword evidence="6" id="KW-1185">Reference proteome</keyword>
<keyword evidence="2" id="KW-0238">DNA-binding</keyword>
<dbReference type="InterPro" id="IPR039422">
    <property type="entry name" value="MarR/SlyA-like"/>
</dbReference>
<dbReference type="Pfam" id="PF01047">
    <property type="entry name" value="MarR"/>
    <property type="match status" value="1"/>
</dbReference>
<dbReference type="Gene3D" id="1.10.10.10">
    <property type="entry name" value="Winged helix-like DNA-binding domain superfamily/Winged helix DNA-binding domain"/>
    <property type="match status" value="1"/>
</dbReference>
<dbReference type="InterPro" id="IPR000485">
    <property type="entry name" value="AsnC-type_HTH_dom"/>
</dbReference>
<dbReference type="PANTHER" id="PTHR33164">
    <property type="entry name" value="TRANSCRIPTIONAL REGULATOR, MARR FAMILY"/>
    <property type="match status" value="1"/>
</dbReference>
<dbReference type="CDD" id="cd00090">
    <property type="entry name" value="HTH_ARSR"/>
    <property type="match status" value="1"/>
</dbReference>
<dbReference type="InterPro" id="IPR036388">
    <property type="entry name" value="WH-like_DNA-bd_sf"/>
</dbReference>
<dbReference type="InterPro" id="IPR000835">
    <property type="entry name" value="HTH_MarR-typ"/>
</dbReference>
<dbReference type="InterPro" id="IPR011991">
    <property type="entry name" value="ArsR-like_HTH"/>
</dbReference>
<comment type="caution">
    <text evidence="5">The sequence shown here is derived from an EMBL/GenBank/DDBJ whole genome shotgun (WGS) entry which is preliminary data.</text>
</comment>
<evidence type="ECO:0000256" key="1">
    <source>
        <dbReference type="ARBA" id="ARBA00023015"/>
    </source>
</evidence>
<keyword evidence="1" id="KW-0805">Transcription regulation</keyword>
<dbReference type="Proteomes" id="UP000614996">
    <property type="component" value="Unassembled WGS sequence"/>
</dbReference>
<dbReference type="SMART" id="SM00347">
    <property type="entry name" value="HTH_MARR"/>
    <property type="match status" value="1"/>
</dbReference>
<dbReference type="InterPro" id="IPR036390">
    <property type="entry name" value="WH_DNA-bd_sf"/>
</dbReference>
<dbReference type="AlphaFoldDB" id="A0A8J4AC37"/>
<feature type="domain" description="HTH marR-type" evidence="4">
    <location>
        <begin position="10"/>
        <end position="142"/>
    </location>
</feature>
<keyword evidence="3" id="KW-0804">Transcription</keyword>
<dbReference type="InterPro" id="IPR023187">
    <property type="entry name" value="Tscrpt_reg_MarR-type_CS"/>
</dbReference>
<reference evidence="6" key="1">
    <citation type="journal article" date="2021" name="Int. J. Syst. Evol. Microbiol.">
        <title>Actinocatenispora comari sp. nov., an endophytic actinomycete isolated from aerial parts of Comarum salesowianum.</title>
        <authorList>
            <person name="Oyunbileg N."/>
            <person name="Iizaka Y."/>
            <person name="Hamada M."/>
            <person name="Davaapurev B.O."/>
            <person name="Fukumoto A."/>
            <person name="Tsetseg B."/>
            <person name="Kato F."/>
            <person name="Tamura T."/>
            <person name="Batkhuu J."/>
            <person name="Anzai Y."/>
        </authorList>
    </citation>
    <scope>NUCLEOTIDE SEQUENCE [LARGE SCALE GENOMIC DNA]</scope>
    <source>
        <strain evidence="6">NUM-2625</strain>
    </source>
</reference>
<proteinExistence type="predicted"/>
<evidence type="ECO:0000259" key="4">
    <source>
        <dbReference type="PROSITE" id="PS50995"/>
    </source>
</evidence>
<evidence type="ECO:0000256" key="2">
    <source>
        <dbReference type="ARBA" id="ARBA00023125"/>
    </source>
</evidence>
<dbReference type="PRINTS" id="PR00033">
    <property type="entry name" value="HTHASNC"/>
</dbReference>
<name>A0A8J4AC37_9ACTN</name>
<accession>A0A8J4AC37</accession>
<protein>
    <recommendedName>
        <fullName evidence="4">HTH marR-type domain-containing protein</fullName>
    </recommendedName>
</protein>